<dbReference type="GO" id="GO:0008202">
    <property type="term" value="P:steroid metabolic process"/>
    <property type="evidence" value="ECO:0007669"/>
    <property type="project" value="UniProtKB-ARBA"/>
</dbReference>
<evidence type="ECO:0000256" key="8">
    <source>
        <dbReference type="ARBA" id="ARBA00022919"/>
    </source>
</evidence>
<evidence type="ECO:0000256" key="9">
    <source>
        <dbReference type="ARBA" id="ARBA00023098"/>
    </source>
</evidence>
<dbReference type="Pfam" id="PF02055">
    <property type="entry name" value="Glyco_hydro_30"/>
    <property type="match status" value="1"/>
</dbReference>
<accession>A0A8B7N8P3</accession>
<dbReference type="GO" id="GO:0006680">
    <property type="term" value="P:glucosylceramide catabolic process"/>
    <property type="evidence" value="ECO:0007669"/>
    <property type="project" value="UniProtKB-ARBA"/>
</dbReference>
<evidence type="ECO:0000259" key="15">
    <source>
        <dbReference type="Pfam" id="PF17189"/>
    </source>
</evidence>
<evidence type="ECO:0000313" key="17">
    <source>
        <dbReference type="RefSeq" id="XP_018010282.1"/>
    </source>
</evidence>
<dbReference type="FunFam" id="3.20.20.80:FF:000030">
    <property type="entry name" value="Lysosomal acid glucosylceramidase"/>
    <property type="match status" value="1"/>
</dbReference>
<evidence type="ECO:0000256" key="10">
    <source>
        <dbReference type="ARBA" id="ARBA00050474"/>
    </source>
</evidence>
<dbReference type="Proteomes" id="UP000694843">
    <property type="component" value="Unplaced"/>
</dbReference>
<evidence type="ECO:0000256" key="5">
    <source>
        <dbReference type="ARBA" id="ARBA00012658"/>
    </source>
</evidence>
<dbReference type="SUPFAM" id="SSF51445">
    <property type="entry name" value="(Trans)glycosidases"/>
    <property type="match status" value="1"/>
</dbReference>
<dbReference type="GO" id="GO:0030163">
    <property type="term" value="P:protein catabolic process"/>
    <property type="evidence" value="ECO:0007669"/>
    <property type="project" value="UniProtKB-ARBA"/>
</dbReference>
<keyword evidence="7 12" id="KW-0378">Hydrolase</keyword>
<feature type="signal peptide" evidence="13">
    <location>
        <begin position="1"/>
        <end position="26"/>
    </location>
</feature>
<comment type="pathway">
    <text evidence="3">Sphingolipid metabolism.</text>
</comment>
<evidence type="ECO:0000256" key="13">
    <source>
        <dbReference type="SAM" id="SignalP"/>
    </source>
</evidence>
<comment type="catalytic activity">
    <reaction evidence="10">
        <text>a beta-D-glucosylceramide + H2O = an N-acyl-sphingoid base + D-glucose</text>
        <dbReference type="Rhea" id="RHEA:81447"/>
        <dbReference type="ChEBI" id="CHEBI:4167"/>
        <dbReference type="ChEBI" id="CHEBI:15377"/>
        <dbReference type="ChEBI" id="CHEBI:83264"/>
        <dbReference type="ChEBI" id="CHEBI:83273"/>
    </reaction>
    <physiologicalReaction direction="left-to-right" evidence="10">
        <dbReference type="Rhea" id="RHEA:81448"/>
    </physiologicalReaction>
</comment>
<dbReference type="GO" id="GO:0051246">
    <property type="term" value="P:regulation of protein metabolic process"/>
    <property type="evidence" value="ECO:0007669"/>
    <property type="project" value="UniProtKB-ARBA"/>
</dbReference>
<dbReference type="AlphaFoldDB" id="A0A8B7N8P3"/>
<dbReference type="PRINTS" id="PR00843">
    <property type="entry name" value="GLHYDRLASE30"/>
</dbReference>
<dbReference type="InterPro" id="IPR033452">
    <property type="entry name" value="GH30_C"/>
</dbReference>
<evidence type="ECO:0000256" key="1">
    <source>
        <dbReference type="ARBA" id="ARBA00001013"/>
    </source>
</evidence>
<dbReference type="InterPro" id="IPR001139">
    <property type="entry name" value="Glyco_hydro_30"/>
</dbReference>
<dbReference type="GeneID" id="108667733"/>
<evidence type="ECO:0000256" key="11">
    <source>
        <dbReference type="ARBA" id="ARBA00051345"/>
    </source>
</evidence>
<dbReference type="PANTHER" id="PTHR11069:SF23">
    <property type="entry name" value="LYSOSOMAL ACID GLUCOSYLCERAMIDASE"/>
    <property type="match status" value="1"/>
</dbReference>
<comment type="pathway">
    <text evidence="2">Lipid metabolism; sphingolipid metabolism.</text>
</comment>
<dbReference type="GO" id="GO:0042391">
    <property type="term" value="P:regulation of membrane potential"/>
    <property type="evidence" value="ECO:0007669"/>
    <property type="project" value="UniProtKB-ARBA"/>
</dbReference>
<reference evidence="17" key="1">
    <citation type="submission" date="2025-08" db="UniProtKB">
        <authorList>
            <consortium name="RefSeq"/>
        </authorList>
    </citation>
    <scope>IDENTIFICATION</scope>
    <source>
        <tissue evidence="17">Whole organism</tissue>
    </source>
</reference>
<dbReference type="Gene3D" id="3.20.20.80">
    <property type="entry name" value="Glycosidases"/>
    <property type="match status" value="1"/>
</dbReference>
<dbReference type="GO" id="GO:0005102">
    <property type="term" value="F:signaling receptor binding"/>
    <property type="evidence" value="ECO:0007669"/>
    <property type="project" value="UniProtKB-ARBA"/>
</dbReference>
<comment type="catalytic activity">
    <reaction evidence="11">
        <text>an N-acyl-1-beta-D-glucosyl-15-methylhexadecasphing-4-enine + H2O = an N-acyl-15-methylhexadecasphing-4-enine + D-glucose</text>
        <dbReference type="Rhea" id="RHEA:34755"/>
        <dbReference type="ChEBI" id="CHEBI:4167"/>
        <dbReference type="ChEBI" id="CHEBI:15377"/>
        <dbReference type="ChEBI" id="CHEBI:70815"/>
        <dbReference type="ChEBI" id="CHEBI:70846"/>
    </reaction>
    <physiologicalReaction direction="left-to-right" evidence="11">
        <dbReference type="Rhea" id="RHEA:34756"/>
    </physiologicalReaction>
</comment>
<dbReference type="GO" id="GO:0006066">
    <property type="term" value="P:alcohol metabolic process"/>
    <property type="evidence" value="ECO:0007669"/>
    <property type="project" value="UniProtKB-ARBA"/>
</dbReference>
<dbReference type="InterPro" id="IPR017853">
    <property type="entry name" value="GH"/>
</dbReference>
<dbReference type="SUPFAM" id="SSF51011">
    <property type="entry name" value="Glycosyl hydrolase domain"/>
    <property type="match status" value="1"/>
</dbReference>
<gene>
    <name evidence="17" type="primary">LOC108667733</name>
</gene>
<organism evidence="16 17">
    <name type="scientific">Hyalella azteca</name>
    <name type="common">Amphipod</name>
    <dbReference type="NCBI Taxonomy" id="294128"/>
    <lineage>
        <taxon>Eukaryota</taxon>
        <taxon>Metazoa</taxon>
        <taxon>Ecdysozoa</taxon>
        <taxon>Arthropoda</taxon>
        <taxon>Crustacea</taxon>
        <taxon>Multicrustacea</taxon>
        <taxon>Malacostraca</taxon>
        <taxon>Eumalacostraca</taxon>
        <taxon>Peracarida</taxon>
        <taxon>Amphipoda</taxon>
        <taxon>Senticaudata</taxon>
        <taxon>Talitrida</taxon>
        <taxon>Talitroidea</taxon>
        <taxon>Hyalellidae</taxon>
        <taxon>Hyalella</taxon>
    </lineage>
</organism>
<dbReference type="GO" id="GO:0010605">
    <property type="term" value="P:negative regulation of macromolecule metabolic process"/>
    <property type="evidence" value="ECO:0007669"/>
    <property type="project" value="UniProtKB-ARBA"/>
</dbReference>
<feature type="domain" description="Glycosyl hydrolase family 30 beta sandwich" evidence="15">
    <location>
        <begin position="490"/>
        <end position="542"/>
    </location>
</feature>
<dbReference type="GO" id="GO:0006914">
    <property type="term" value="P:autophagy"/>
    <property type="evidence" value="ECO:0007669"/>
    <property type="project" value="UniProtKB-ARBA"/>
</dbReference>
<evidence type="ECO:0000256" key="2">
    <source>
        <dbReference type="ARBA" id="ARBA00004760"/>
    </source>
</evidence>
<proteinExistence type="inferred from homology"/>
<evidence type="ECO:0000313" key="16">
    <source>
        <dbReference type="Proteomes" id="UP000694843"/>
    </source>
</evidence>
<feature type="domain" description="Glycosyl hydrolase family 30 TIM-barrel" evidence="14">
    <location>
        <begin position="128"/>
        <end position="473"/>
    </location>
</feature>
<evidence type="ECO:0000256" key="6">
    <source>
        <dbReference type="ARBA" id="ARBA00022729"/>
    </source>
</evidence>
<dbReference type="Gene3D" id="2.60.40.1180">
    <property type="entry name" value="Golgi alpha-mannosidase II"/>
    <property type="match status" value="1"/>
</dbReference>
<dbReference type="GO" id="GO:0007040">
    <property type="term" value="P:lysosome organization"/>
    <property type="evidence" value="ECO:0007669"/>
    <property type="project" value="UniProtKB-ARBA"/>
</dbReference>
<feature type="chain" id="PRO_5034397912" description="Glucosylceramidase" evidence="13">
    <location>
        <begin position="27"/>
        <end position="547"/>
    </location>
</feature>
<dbReference type="GO" id="GO:0032006">
    <property type="term" value="P:regulation of TOR signaling"/>
    <property type="evidence" value="ECO:0007669"/>
    <property type="project" value="UniProtKB-ARBA"/>
</dbReference>
<evidence type="ECO:0000256" key="12">
    <source>
        <dbReference type="RuleBase" id="RU361188"/>
    </source>
</evidence>
<dbReference type="InterPro" id="IPR013780">
    <property type="entry name" value="Glyco_hydro_b"/>
</dbReference>
<comment type="catalytic activity">
    <reaction evidence="1">
        <text>a beta-D-glucosyl-(1&lt;-&gt;1')-N-acylsphing-4-enine + H2O = an N-acylsphing-4-enine + D-glucose</text>
        <dbReference type="Rhea" id="RHEA:13269"/>
        <dbReference type="ChEBI" id="CHEBI:4167"/>
        <dbReference type="ChEBI" id="CHEBI:15377"/>
        <dbReference type="ChEBI" id="CHEBI:22801"/>
        <dbReference type="ChEBI" id="CHEBI:52639"/>
        <dbReference type="EC" id="3.2.1.45"/>
    </reaction>
    <physiologicalReaction direction="left-to-right" evidence="1">
        <dbReference type="Rhea" id="RHEA:13270"/>
    </physiologicalReaction>
</comment>
<evidence type="ECO:0000256" key="7">
    <source>
        <dbReference type="ARBA" id="ARBA00022801"/>
    </source>
</evidence>
<sequence length="547" mass="60662">MYISRQGRSWMMLIILFGVELCAVAAADADGQCDGDGCEERHNAWTSQGECLQERMGWDSFVCVCTASVCDMPGSIPHPQQTDVYTVVTSDRQHHRFHVTHGTMSTAPTGGGHVVHLNTRIAYQQMLGFGGSVTDASGIVFFGLSEAVQDLLIRSYFGADGIAYNIVRTPIGGSDFSKRPYSYDDRPGDVALAHFALAQEDLMYKVPLLKRAQTLAKETSELKIFASPWSPPAWMKNNGRFNGSGSLIPAMRQPYADYIVKFLDEYSSRGLRMWGITTQNEPLAGLQFDVAFNAMVFTAEDMRAWLVENLLPALTAGGHDDLELIISDQGRDHLPHYPAQILAHDELSRRVSGIGIHWYQDTPENLHHLTETRAVLPDYFTLHTEACLGYDSPPTERVKLGDWGRAERYASSIIETSNRGTSGWVDWNLALDLQGGPNWASNFVDSPIIVDTEHDKFYRQPMYYALGHFSKFVARGARAVYMSLLHAPLPGVAASAFLNPDGGVVVVLLNSEETETTVSLQPRMSQEKYINIVLPAKSIQTVLFRAT</sequence>
<evidence type="ECO:0000259" key="14">
    <source>
        <dbReference type="Pfam" id="PF02055"/>
    </source>
</evidence>
<keyword evidence="8 12" id="KW-0746">Sphingolipid metabolism</keyword>
<dbReference type="InterPro" id="IPR033453">
    <property type="entry name" value="Glyco_hydro_30_TIM-barrel"/>
</dbReference>
<keyword evidence="9 12" id="KW-0443">Lipid metabolism</keyword>
<dbReference type="GO" id="GO:0016758">
    <property type="term" value="F:hexosyltransferase activity"/>
    <property type="evidence" value="ECO:0007669"/>
    <property type="project" value="UniProtKB-ARBA"/>
</dbReference>
<keyword evidence="6 13" id="KW-0732">Signal</keyword>
<dbReference type="Pfam" id="PF17189">
    <property type="entry name" value="Glyco_hydro_30C"/>
    <property type="match status" value="1"/>
</dbReference>
<dbReference type="GO" id="GO:0005774">
    <property type="term" value="C:vacuolar membrane"/>
    <property type="evidence" value="ECO:0007669"/>
    <property type="project" value="UniProtKB-ARBA"/>
</dbReference>
<evidence type="ECO:0000256" key="4">
    <source>
        <dbReference type="ARBA" id="ARBA00005382"/>
    </source>
</evidence>
<dbReference type="OrthoDB" id="2160638at2759"/>
<dbReference type="GO" id="GO:0016241">
    <property type="term" value="P:regulation of macroautophagy"/>
    <property type="evidence" value="ECO:0007669"/>
    <property type="project" value="UniProtKB-ARBA"/>
</dbReference>
<evidence type="ECO:0000256" key="3">
    <source>
        <dbReference type="ARBA" id="ARBA00004991"/>
    </source>
</evidence>
<dbReference type="GO" id="GO:0005764">
    <property type="term" value="C:lysosome"/>
    <property type="evidence" value="ECO:0007669"/>
    <property type="project" value="UniProtKB-ARBA"/>
</dbReference>
<dbReference type="PANTHER" id="PTHR11069">
    <property type="entry name" value="GLUCOSYLCERAMIDASE"/>
    <property type="match status" value="1"/>
</dbReference>
<comment type="similarity">
    <text evidence="4 12">Belongs to the glycosyl hydrolase 30 family.</text>
</comment>
<keyword evidence="12" id="KW-0326">Glycosidase</keyword>
<dbReference type="GO" id="GO:0004348">
    <property type="term" value="F:glucosylceramidase activity"/>
    <property type="evidence" value="ECO:0007669"/>
    <property type="project" value="UniProtKB-EC"/>
</dbReference>
<dbReference type="EC" id="3.2.1.45" evidence="5 12"/>
<protein>
    <recommendedName>
        <fullName evidence="5 12">Glucosylceramidase</fullName>
        <ecNumber evidence="5 12">3.2.1.45</ecNumber>
    </recommendedName>
</protein>
<name>A0A8B7N8P3_HYAAZ</name>
<dbReference type="RefSeq" id="XP_018010282.1">
    <property type="nucleotide sequence ID" value="XM_018154793.2"/>
</dbReference>
<dbReference type="OMA" id="NTNNDHV"/>
<keyword evidence="16" id="KW-1185">Reference proteome</keyword>
<dbReference type="KEGG" id="hazt:108667733"/>